<proteinExistence type="predicted"/>
<dbReference type="InterPro" id="IPR036179">
    <property type="entry name" value="Ig-like_dom_sf"/>
</dbReference>
<dbReference type="EMBL" id="JACTAM010002551">
    <property type="protein sequence ID" value="KAI2644364.1"/>
    <property type="molecule type" value="Genomic_DNA"/>
</dbReference>
<reference evidence="4 5" key="1">
    <citation type="submission" date="2022-01" db="EMBL/GenBank/DDBJ databases">
        <title>A high-quality chromosome-level genome assembly of rohu carp, Labeo rohita.</title>
        <authorList>
            <person name="Arick M.A. II"/>
            <person name="Hsu C.-Y."/>
            <person name="Magbanua Z."/>
            <person name="Pechanova O."/>
            <person name="Grover C."/>
            <person name="Miller E."/>
            <person name="Thrash A."/>
            <person name="Ezzel L."/>
            <person name="Alam S."/>
            <person name="Benzie J."/>
            <person name="Hamilton M."/>
            <person name="Karsi A."/>
            <person name="Lawrence M.L."/>
            <person name="Peterson D.G."/>
        </authorList>
    </citation>
    <scope>NUCLEOTIDE SEQUENCE [LARGE SCALE GENOMIC DNA]</scope>
    <source>
        <strain evidence="5">BAU-BD-2019</strain>
        <tissue evidence="4">Blood</tissue>
    </source>
</reference>
<dbReference type="InterPro" id="IPR013783">
    <property type="entry name" value="Ig-like_fold"/>
</dbReference>
<dbReference type="SUPFAM" id="SSF48726">
    <property type="entry name" value="Immunoglobulin"/>
    <property type="match status" value="1"/>
</dbReference>
<accession>A0ABQ8L0V0</accession>
<evidence type="ECO:0000313" key="5">
    <source>
        <dbReference type="Proteomes" id="UP000830375"/>
    </source>
</evidence>
<gene>
    <name evidence="4" type="ORF">H4Q32_024645</name>
</gene>
<dbReference type="InterPro" id="IPR003599">
    <property type="entry name" value="Ig_sub"/>
</dbReference>
<keyword evidence="5" id="KW-1185">Reference proteome</keyword>
<evidence type="ECO:0000256" key="1">
    <source>
        <dbReference type="SAM" id="Phobius"/>
    </source>
</evidence>
<dbReference type="Proteomes" id="UP000830375">
    <property type="component" value="Unassembled WGS sequence"/>
</dbReference>
<name>A0ABQ8L0V0_LABRO</name>
<keyword evidence="1" id="KW-1133">Transmembrane helix</keyword>
<dbReference type="Pfam" id="PF07686">
    <property type="entry name" value="V-set"/>
    <property type="match status" value="1"/>
</dbReference>
<keyword evidence="2" id="KW-0732">Signal</keyword>
<protein>
    <submittedName>
        <fullName evidence="4">Ig kappa chain V-II region 17S29.1</fullName>
    </submittedName>
</protein>
<dbReference type="InterPro" id="IPR013106">
    <property type="entry name" value="Ig_V-set"/>
</dbReference>
<evidence type="ECO:0000256" key="2">
    <source>
        <dbReference type="SAM" id="SignalP"/>
    </source>
</evidence>
<comment type="caution">
    <text evidence="4">The sequence shown here is derived from an EMBL/GenBank/DDBJ whole genome shotgun (WGS) entry which is preliminary data.</text>
</comment>
<dbReference type="SMART" id="SM00409">
    <property type="entry name" value="IG"/>
    <property type="match status" value="1"/>
</dbReference>
<feature type="domain" description="Immunoglobulin" evidence="3">
    <location>
        <begin position="17"/>
        <end position="115"/>
    </location>
</feature>
<sequence length="226" mass="26279">MFIFYLTDFFVCCQAAVANQLIELGQNVSINCDLDENDVYWILQKTPDPPTVILRSMSATPSPFYFNNTFRNKYLLQFKHRLVINNATVDELGVYYCMNTAKQPKFSHSTRLVSTQLTECQNHTVVEFIDQNKTQWQIVSIIFGLLFVVLFLVLIGLLKAFALRNRRSPESPRQLQMQVIEPHQEPDQLQYAEVEFSKLRKKIRSSQVNSTYAALNLPKSRTHEYD</sequence>
<feature type="signal peptide" evidence="2">
    <location>
        <begin position="1"/>
        <end position="18"/>
    </location>
</feature>
<feature type="chain" id="PRO_5046260873" evidence="2">
    <location>
        <begin position="19"/>
        <end position="226"/>
    </location>
</feature>
<organism evidence="4 5">
    <name type="scientific">Labeo rohita</name>
    <name type="common">Indian major carp</name>
    <name type="synonym">Cyprinus rohita</name>
    <dbReference type="NCBI Taxonomy" id="84645"/>
    <lineage>
        <taxon>Eukaryota</taxon>
        <taxon>Metazoa</taxon>
        <taxon>Chordata</taxon>
        <taxon>Craniata</taxon>
        <taxon>Vertebrata</taxon>
        <taxon>Euteleostomi</taxon>
        <taxon>Actinopterygii</taxon>
        <taxon>Neopterygii</taxon>
        <taxon>Teleostei</taxon>
        <taxon>Ostariophysi</taxon>
        <taxon>Cypriniformes</taxon>
        <taxon>Cyprinidae</taxon>
        <taxon>Labeoninae</taxon>
        <taxon>Labeonini</taxon>
        <taxon>Labeo</taxon>
    </lineage>
</organism>
<feature type="transmembrane region" description="Helical" evidence="1">
    <location>
        <begin position="136"/>
        <end position="158"/>
    </location>
</feature>
<evidence type="ECO:0000259" key="3">
    <source>
        <dbReference type="SMART" id="SM00409"/>
    </source>
</evidence>
<keyword evidence="1" id="KW-0472">Membrane</keyword>
<keyword evidence="1" id="KW-0812">Transmembrane</keyword>
<evidence type="ECO:0000313" key="4">
    <source>
        <dbReference type="EMBL" id="KAI2644364.1"/>
    </source>
</evidence>
<dbReference type="Gene3D" id="2.60.40.10">
    <property type="entry name" value="Immunoglobulins"/>
    <property type="match status" value="1"/>
</dbReference>